<feature type="region of interest" description="Disordered" evidence="1">
    <location>
        <begin position="1"/>
        <end position="26"/>
    </location>
</feature>
<feature type="compositionally biased region" description="Basic and acidic residues" evidence="1">
    <location>
        <begin position="225"/>
        <end position="237"/>
    </location>
</feature>
<dbReference type="VEuPathDB" id="FungiDB:DFL_009318"/>
<feature type="region of interest" description="Disordered" evidence="1">
    <location>
        <begin position="225"/>
        <end position="260"/>
    </location>
</feature>
<keyword evidence="3" id="KW-1185">Reference proteome</keyword>
<gene>
    <name evidence="2" type="ORF">DFL_009318</name>
</gene>
<evidence type="ECO:0000256" key="1">
    <source>
        <dbReference type="SAM" id="MobiDB-lite"/>
    </source>
</evidence>
<dbReference type="AlphaFoldDB" id="A0A436ZRC4"/>
<name>A0A436ZRC4_ARTFL</name>
<dbReference type="Proteomes" id="UP000283090">
    <property type="component" value="Unassembled WGS sequence"/>
</dbReference>
<dbReference type="EMBL" id="SAEB01000012">
    <property type="protein sequence ID" value="RVD81454.1"/>
    <property type="molecule type" value="Genomic_DNA"/>
</dbReference>
<sequence>MQQSPTLRRTPGGRNLREQISKPRTTSGELCKKVARIIGDRAPHEIIEHSRPESLLELLSCLISLKSGELDEEKDNLPLLREFFEFAERCRRTANTGKSIRSLPCQTARHYSTLLGKFEEIIQQEYTSLDALRFIFKEELGVEEGSDDTRKLVLLVLGDLPFNVANWTNLWVGLIHGLWGGIWQTTLFVRRLRDGKVLGKKMEWMPVRAREMQWAKWQIGQRAGERDVGGLNPRREGSLGGSGLVHQPPHGSRIGRREREDQMPKVEALKIETPVPVTAPNRKESPEIIPAGFPMRPPPTSIGKRRVPERERRPKVIHYSPSPPAKLKPTLNSSPRRPPPPEPKPSKIDEIIGKYAQLPRLKYDKEAQMREQLARQQRSEEEFNVQLRKKYQEERLKERLDKIAKETGMLGEWGSVALHGRPDSDDEAVKIKKAGTVYELNELHRRVLEQDKELEDTSFEKWAGELLAEGIEEEEGGD</sequence>
<comment type="caution">
    <text evidence="2">The sequence shown here is derived from an EMBL/GenBank/DDBJ whole genome shotgun (WGS) entry which is preliminary data.</text>
</comment>
<dbReference type="RefSeq" id="XP_067486998.1">
    <property type="nucleotide sequence ID" value="XM_067639184.1"/>
</dbReference>
<evidence type="ECO:0000313" key="2">
    <source>
        <dbReference type="EMBL" id="RVD81454.1"/>
    </source>
</evidence>
<feature type="region of interest" description="Disordered" evidence="1">
    <location>
        <begin position="277"/>
        <end position="349"/>
    </location>
</feature>
<dbReference type="GeneID" id="93591629"/>
<evidence type="ECO:0000313" key="3">
    <source>
        <dbReference type="Proteomes" id="UP000283090"/>
    </source>
</evidence>
<dbReference type="OrthoDB" id="5404319at2759"/>
<accession>A0A436ZRC4</accession>
<proteinExistence type="predicted"/>
<reference evidence="2 3" key="1">
    <citation type="submission" date="2019-01" db="EMBL/GenBank/DDBJ databases">
        <title>Intercellular communication is required for trap formation in the nematode-trapping fungus Duddingtonia flagrans.</title>
        <authorList>
            <person name="Youssar L."/>
            <person name="Wernet V."/>
            <person name="Hensel N."/>
            <person name="Hildebrandt H.-G."/>
            <person name="Fischer R."/>
        </authorList>
    </citation>
    <scope>NUCLEOTIDE SEQUENCE [LARGE SCALE GENOMIC DNA]</scope>
    <source>
        <strain evidence="2 3">CBS H-5679</strain>
    </source>
</reference>
<organism evidence="2 3">
    <name type="scientific">Arthrobotrys flagrans</name>
    <name type="common">Nematode-trapping fungus</name>
    <name type="synonym">Trichothecium flagrans</name>
    <dbReference type="NCBI Taxonomy" id="97331"/>
    <lineage>
        <taxon>Eukaryota</taxon>
        <taxon>Fungi</taxon>
        <taxon>Dikarya</taxon>
        <taxon>Ascomycota</taxon>
        <taxon>Pezizomycotina</taxon>
        <taxon>Orbiliomycetes</taxon>
        <taxon>Orbiliales</taxon>
        <taxon>Orbiliaceae</taxon>
        <taxon>Arthrobotrys</taxon>
    </lineage>
</organism>
<protein>
    <submittedName>
        <fullName evidence="2">Uncharacterized protein</fullName>
    </submittedName>
</protein>